<dbReference type="AlphaFoldDB" id="A0AAV9Q5D2"/>
<gene>
    <name evidence="14" type="ORF">LTR25_006495</name>
</gene>
<evidence type="ECO:0000313" key="15">
    <source>
        <dbReference type="Proteomes" id="UP001345827"/>
    </source>
</evidence>
<keyword evidence="6" id="KW-0540">Nuclease</keyword>
<evidence type="ECO:0000256" key="8">
    <source>
        <dbReference type="ARBA" id="ARBA00022759"/>
    </source>
</evidence>
<dbReference type="Pfam" id="PF13691">
    <property type="entry name" value="Lactamase_B_4"/>
    <property type="match status" value="1"/>
</dbReference>
<dbReference type="GO" id="GO:0042781">
    <property type="term" value="F:3'-tRNA processing endoribonuclease activity"/>
    <property type="evidence" value="ECO:0007669"/>
    <property type="project" value="UniProtKB-EC"/>
</dbReference>
<dbReference type="PANTHER" id="PTHR12553:SF49">
    <property type="entry name" value="ZINC PHOSPHODIESTERASE ELAC PROTEIN 2"/>
    <property type="match status" value="1"/>
</dbReference>
<keyword evidence="15" id="KW-1185">Reference proteome</keyword>
<dbReference type="EMBL" id="JAXLQG010000011">
    <property type="protein sequence ID" value="KAK5534463.1"/>
    <property type="molecule type" value="Genomic_DNA"/>
</dbReference>
<evidence type="ECO:0000256" key="9">
    <source>
        <dbReference type="ARBA" id="ARBA00022801"/>
    </source>
</evidence>
<dbReference type="InterPro" id="IPR001279">
    <property type="entry name" value="Metallo-B-lactamas"/>
</dbReference>
<evidence type="ECO:0000256" key="3">
    <source>
        <dbReference type="ARBA" id="ARBA00007823"/>
    </source>
</evidence>
<keyword evidence="7" id="KW-0479">Metal-binding</keyword>
<feature type="compositionally biased region" description="Low complexity" evidence="11">
    <location>
        <begin position="998"/>
        <end position="1008"/>
    </location>
</feature>
<protein>
    <recommendedName>
        <fullName evidence="4">ribonuclease Z</fullName>
        <ecNumber evidence="4">3.1.26.11</ecNumber>
    </recommendedName>
</protein>
<comment type="similarity">
    <text evidence="3">Belongs to the RNase Z family.</text>
</comment>
<dbReference type="Proteomes" id="UP001345827">
    <property type="component" value="Unassembled WGS sequence"/>
</dbReference>
<dbReference type="PANTHER" id="PTHR12553">
    <property type="entry name" value="ZINC PHOSPHODIESTERASE ELAC PROTEIN 2"/>
    <property type="match status" value="1"/>
</dbReference>
<sequence>MENQKQGLQSVGVRTNFHFQFITTPTSDTPGTSLILHFDTKRYIFGELCEGTQRASIQRGIGLRKVRGLFLAGKTEWNNGGLIGMILTMADVQQGEIEPNGANSRRPRLHIYGGPKQLHSLACARRFVFRTGMPLSVHEFDADKHRVPEQIYKDDNISVWGIAVRPEAPEPTESAGTELADSDTTSGSKEGVDKSRIDSEQGLRSHIVNNMFDSDWKRDRLVQCRLKDIKLPALVWVRDQTTKALTSYTCHDENNLGGLTLETDVLVRMPWPASTVERLPRVSGLPDNVSMSYIIKGHAQRGAFDPVKAKSLGLTPGPAFSDLVAGRSVQNDEGHTITPDMVLKPSRPGRGVALFDIPSASHLLDLEQQLGDLQDPLFEGIEAAVWITQGTLPYDERFQKLLLKLKQLKHIVSHPDICHDYISQDSSAVSSMRLSKIASEFFVVPRYNNSNGYNPVIQSKANDLQDLKEVLGVKDPNVEVIAARRGLKIRVEPNFVLDETVMEHLPDDMSPYRRSSATVSKTLTEPEVVTLGTGSAAPSKYRNVSAVLLRMPDALGNYLFDCGEGTLGQLKRLYTAEELDEILFNLKGVWISHLHADHHLGTLAILQTAMSARARMSGPERPRPDPPCLISERNMIDYMDDYQSVLGLRTESLCTPIACHWMEGMSLRGEPFDFSQTNIPIKELRTVKVSHCHGAQAISVTFTNGFKFSYSGDCRPNELFCKIGLDSDVLVHEATFDDGLEGDAKAKKHCTTGEAVGVALGMKAKNLILTHFSQRYQKIPVLSSVKMPEHVSEADLLDDDDAEMTTGPELGAHDAESDPPQTSDATAWIEQDATRNLNIGVAFDLMRVKVSQIASMKRLFPAISKMFQVGEEKREAKRQAVAAVLRGEEERKMADKLARQGANRQRMAQAQAKNKQANQQKGNKRKLETEKGKEKEKEKHDPASNGSIAGTEAMVVPQAGAEAQTGEGIPASASMNAKCAQNGDAEAHGNGLGREAANSNSNSNSINSPTCLQADDGSGSIEAQECTDKAAEYVESTTSPAKRRKLDVQSG</sequence>
<feature type="domain" description="tRNase Z endonuclease" evidence="13">
    <location>
        <begin position="20"/>
        <end position="80"/>
    </location>
</feature>
<dbReference type="Gene3D" id="3.60.15.10">
    <property type="entry name" value="Ribonuclease Z/Hydroxyacylglutathione hydrolase-like"/>
    <property type="match status" value="2"/>
</dbReference>
<dbReference type="InterPro" id="IPR047151">
    <property type="entry name" value="RNZ2-like"/>
</dbReference>
<evidence type="ECO:0000256" key="1">
    <source>
        <dbReference type="ARBA" id="ARBA00000402"/>
    </source>
</evidence>
<evidence type="ECO:0000313" key="14">
    <source>
        <dbReference type="EMBL" id="KAK5534463.1"/>
    </source>
</evidence>
<evidence type="ECO:0000256" key="6">
    <source>
        <dbReference type="ARBA" id="ARBA00022722"/>
    </source>
</evidence>
<evidence type="ECO:0000256" key="2">
    <source>
        <dbReference type="ARBA" id="ARBA00001947"/>
    </source>
</evidence>
<proteinExistence type="inferred from homology"/>
<dbReference type="SUPFAM" id="SSF56281">
    <property type="entry name" value="Metallo-hydrolase/oxidoreductase"/>
    <property type="match status" value="2"/>
</dbReference>
<dbReference type="GO" id="GO:0005739">
    <property type="term" value="C:mitochondrion"/>
    <property type="evidence" value="ECO:0007669"/>
    <property type="project" value="TreeGrafter"/>
</dbReference>
<evidence type="ECO:0000259" key="13">
    <source>
        <dbReference type="Pfam" id="PF13691"/>
    </source>
</evidence>
<evidence type="ECO:0000259" key="12">
    <source>
        <dbReference type="Pfam" id="PF12706"/>
    </source>
</evidence>
<evidence type="ECO:0000256" key="11">
    <source>
        <dbReference type="SAM" id="MobiDB-lite"/>
    </source>
</evidence>
<feature type="compositionally biased region" description="Basic and acidic residues" evidence="11">
    <location>
        <begin position="925"/>
        <end position="942"/>
    </location>
</feature>
<feature type="region of interest" description="Disordered" evidence="11">
    <location>
        <begin position="795"/>
        <end position="823"/>
    </location>
</feature>
<evidence type="ECO:0000256" key="10">
    <source>
        <dbReference type="ARBA" id="ARBA00022833"/>
    </source>
</evidence>
<dbReference type="GO" id="GO:0046872">
    <property type="term" value="F:metal ion binding"/>
    <property type="evidence" value="ECO:0007669"/>
    <property type="project" value="UniProtKB-KW"/>
</dbReference>
<evidence type="ECO:0000256" key="7">
    <source>
        <dbReference type="ARBA" id="ARBA00022723"/>
    </source>
</evidence>
<dbReference type="CDD" id="cd07718">
    <property type="entry name" value="RNaseZ_ELAC1_ELAC2-C-term-like_MBL-fold"/>
    <property type="match status" value="1"/>
</dbReference>
<evidence type="ECO:0000256" key="4">
    <source>
        <dbReference type="ARBA" id="ARBA00012477"/>
    </source>
</evidence>
<feature type="region of interest" description="Disordered" evidence="11">
    <location>
        <begin position="890"/>
        <end position="1051"/>
    </location>
</feature>
<name>A0AAV9Q5D2_9PEZI</name>
<reference evidence="14 15" key="1">
    <citation type="submission" date="2023-06" db="EMBL/GenBank/DDBJ databases">
        <title>Black Yeasts Isolated from many extreme environments.</title>
        <authorList>
            <person name="Coleine C."/>
            <person name="Stajich J.E."/>
            <person name="Selbmann L."/>
        </authorList>
    </citation>
    <scope>NUCLEOTIDE SEQUENCE [LARGE SCALE GENOMIC DNA]</scope>
    <source>
        <strain evidence="14 15">CCFEE 5887</strain>
    </source>
</reference>
<organism evidence="14 15">
    <name type="scientific">Vermiconidia calcicola</name>
    <dbReference type="NCBI Taxonomy" id="1690605"/>
    <lineage>
        <taxon>Eukaryota</taxon>
        <taxon>Fungi</taxon>
        <taxon>Dikarya</taxon>
        <taxon>Ascomycota</taxon>
        <taxon>Pezizomycotina</taxon>
        <taxon>Dothideomycetes</taxon>
        <taxon>Dothideomycetidae</taxon>
        <taxon>Mycosphaerellales</taxon>
        <taxon>Extremaceae</taxon>
        <taxon>Vermiconidia</taxon>
    </lineage>
</organism>
<comment type="caution">
    <text evidence="14">The sequence shown here is derived from an EMBL/GenBank/DDBJ whole genome shotgun (WGS) entry which is preliminary data.</text>
</comment>
<dbReference type="GO" id="GO:1990180">
    <property type="term" value="P:mitochondrial tRNA 3'-end processing"/>
    <property type="evidence" value="ECO:0007669"/>
    <property type="project" value="TreeGrafter"/>
</dbReference>
<keyword evidence="8" id="KW-0255">Endonuclease</keyword>
<dbReference type="InterPro" id="IPR036866">
    <property type="entry name" value="RibonucZ/Hydroxyglut_hydro"/>
</dbReference>
<keyword evidence="5" id="KW-0819">tRNA processing</keyword>
<feature type="region of interest" description="Disordered" evidence="11">
    <location>
        <begin position="167"/>
        <end position="198"/>
    </location>
</feature>
<keyword evidence="10" id="KW-0862">Zinc</keyword>
<evidence type="ECO:0000256" key="5">
    <source>
        <dbReference type="ARBA" id="ARBA00022694"/>
    </source>
</evidence>
<feature type="compositionally biased region" description="Low complexity" evidence="11">
    <location>
        <begin position="899"/>
        <end position="921"/>
    </location>
</feature>
<keyword evidence="9" id="KW-0378">Hydrolase</keyword>
<comment type="cofactor">
    <cofactor evidence="2">
        <name>Zn(2+)</name>
        <dbReference type="ChEBI" id="CHEBI:29105"/>
    </cofactor>
</comment>
<comment type="catalytic activity">
    <reaction evidence="1">
        <text>Endonucleolytic cleavage of RNA, removing extra 3' nucleotides from tRNA precursor, generating 3' termini of tRNAs. A 3'-hydroxy group is left at the tRNA terminus and a 5'-phosphoryl group is left at the trailer molecule.</text>
        <dbReference type="EC" id="3.1.26.11"/>
    </reaction>
</comment>
<accession>A0AAV9Q5D2</accession>
<dbReference type="InterPro" id="IPR027794">
    <property type="entry name" value="tRNase_Z_dom"/>
</dbReference>
<dbReference type="EC" id="3.1.26.11" evidence="4"/>
<dbReference type="Pfam" id="PF12706">
    <property type="entry name" value="Lactamase_B_2"/>
    <property type="match status" value="1"/>
</dbReference>
<feature type="domain" description="Metallo-beta-lactamase" evidence="12">
    <location>
        <begin position="557"/>
        <end position="772"/>
    </location>
</feature>